<accession>A0A565AWM7</accession>
<protein>
    <submittedName>
        <fullName evidence="2">Uncharacterized protein</fullName>
    </submittedName>
</protein>
<sequence>MVKTCIGRPKSKLKKKTKPKKVCDPPLEVVDRVCEEPEPVPPEEEERVEEEEAIVDEIGHGVSRNGEEE</sequence>
<organism evidence="2 3">
    <name type="scientific">Arabis nemorensis</name>
    <dbReference type="NCBI Taxonomy" id="586526"/>
    <lineage>
        <taxon>Eukaryota</taxon>
        <taxon>Viridiplantae</taxon>
        <taxon>Streptophyta</taxon>
        <taxon>Embryophyta</taxon>
        <taxon>Tracheophyta</taxon>
        <taxon>Spermatophyta</taxon>
        <taxon>Magnoliopsida</taxon>
        <taxon>eudicotyledons</taxon>
        <taxon>Gunneridae</taxon>
        <taxon>Pentapetalae</taxon>
        <taxon>rosids</taxon>
        <taxon>malvids</taxon>
        <taxon>Brassicales</taxon>
        <taxon>Brassicaceae</taxon>
        <taxon>Arabideae</taxon>
        <taxon>Arabis</taxon>
    </lineage>
</organism>
<feature type="region of interest" description="Disordered" evidence="1">
    <location>
        <begin position="36"/>
        <end position="69"/>
    </location>
</feature>
<proteinExistence type="predicted"/>
<comment type="caution">
    <text evidence="2">The sequence shown here is derived from an EMBL/GenBank/DDBJ whole genome shotgun (WGS) entry which is preliminary data.</text>
</comment>
<dbReference type="Proteomes" id="UP000489600">
    <property type="component" value="Unassembled WGS sequence"/>
</dbReference>
<dbReference type="EMBL" id="CABITT030000001">
    <property type="protein sequence ID" value="VVA92935.1"/>
    <property type="molecule type" value="Genomic_DNA"/>
</dbReference>
<evidence type="ECO:0000313" key="2">
    <source>
        <dbReference type="EMBL" id="VVA92935.1"/>
    </source>
</evidence>
<evidence type="ECO:0000313" key="3">
    <source>
        <dbReference type="Proteomes" id="UP000489600"/>
    </source>
</evidence>
<dbReference type="AlphaFoldDB" id="A0A565AWM7"/>
<gene>
    <name evidence="2" type="ORF">ANE_LOCUS3380</name>
</gene>
<feature type="compositionally biased region" description="Acidic residues" evidence="1">
    <location>
        <begin position="36"/>
        <end position="55"/>
    </location>
</feature>
<keyword evidence="3" id="KW-1185">Reference proteome</keyword>
<reference evidence="2" key="1">
    <citation type="submission" date="2019-07" db="EMBL/GenBank/DDBJ databases">
        <authorList>
            <person name="Dittberner H."/>
        </authorList>
    </citation>
    <scope>NUCLEOTIDE SEQUENCE [LARGE SCALE GENOMIC DNA]</scope>
</reference>
<evidence type="ECO:0000256" key="1">
    <source>
        <dbReference type="SAM" id="MobiDB-lite"/>
    </source>
</evidence>
<name>A0A565AWM7_9BRAS</name>